<gene>
    <name evidence="1" type="ORF">RG47T_4798</name>
</gene>
<dbReference type="PANTHER" id="PTHR40455">
    <property type="entry name" value="ANTITOXIN HIGA"/>
    <property type="match status" value="1"/>
</dbReference>
<dbReference type="STRING" id="1302689.RG47T_4798"/>
<dbReference type="GO" id="GO:0001046">
    <property type="term" value="F:core promoter sequence-specific DNA binding"/>
    <property type="evidence" value="ECO:0007669"/>
    <property type="project" value="TreeGrafter"/>
</dbReference>
<protein>
    <recommendedName>
        <fullName evidence="3">HTH cro/C1-type domain-containing protein</fullName>
    </recommendedName>
</protein>
<proteinExistence type="predicted"/>
<dbReference type="PANTHER" id="PTHR40455:SF1">
    <property type="entry name" value="ANTITOXIN HIGA"/>
    <property type="match status" value="1"/>
</dbReference>
<dbReference type="InterPro" id="IPR010982">
    <property type="entry name" value="Lambda_DNA-bd_dom_sf"/>
</dbReference>
<evidence type="ECO:0000313" key="2">
    <source>
        <dbReference type="Proteomes" id="UP000186720"/>
    </source>
</evidence>
<sequence>MNSIKMSTKPQWFLIETEQEYNAAIVRYEEIKRASKGSAEHKEKLLLVHLISEYEKSIVELPEVDPVELIKIRMEDFGYKSADLAKEYGDKGTISKVLSYKQALSLTMIRKFSEMLRIPAESLIKPYELKNSAAAIS</sequence>
<organism evidence="1 2">
    <name type="scientific">Mucilaginibacter polytrichastri</name>
    <dbReference type="NCBI Taxonomy" id="1302689"/>
    <lineage>
        <taxon>Bacteria</taxon>
        <taxon>Pseudomonadati</taxon>
        <taxon>Bacteroidota</taxon>
        <taxon>Sphingobacteriia</taxon>
        <taxon>Sphingobacteriales</taxon>
        <taxon>Sphingobacteriaceae</taxon>
        <taxon>Mucilaginibacter</taxon>
    </lineage>
</organism>
<comment type="caution">
    <text evidence="1">The sequence shown here is derived from an EMBL/GenBank/DDBJ whole genome shotgun (WGS) entry which is preliminary data.</text>
</comment>
<dbReference type="InterPro" id="IPR039060">
    <property type="entry name" value="Antitox_HigA"/>
</dbReference>
<dbReference type="SUPFAM" id="SSF47413">
    <property type="entry name" value="lambda repressor-like DNA-binding domains"/>
    <property type="match status" value="1"/>
</dbReference>
<keyword evidence="2" id="KW-1185">Reference proteome</keyword>
<evidence type="ECO:0000313" key="1">
    <source>
        <dbReference type="EMBL" id="OKS89314.1"/>
    </source>
</evidence>
<dbReference type="GO" id="GO:0006355">
    <property type="term" value="P:regulation of DNA-templated transcription"/>
    <property type="evidence" value="ECO:0007669"/>
    <property type="project" value="InterPro"/>
</dbReference>
<accession>A0A1Q6A5M7</accession>
<dbReference type="EMBL" id="MPPL01000001">
    <property type="protein sequence ID" value="OKS89314.1"/>
    <property type="molecule type" value="Genomic_DNA"/>
</dbReference>
<name>A0A1Q6A5M7_9SPHI</name>
<evidence type="ECO:0008006" key="3">
    <source>
        <dbReference type="Google" id="ProtNLM"/>
    </source>
</evidence>
<reference evidence="1 2" key="1">
    <citation type="submission" date="2016-11" db="EMBL/GenBank/DDBJ databases">
        <title>Whole Genome Sequencing of Mucilaginibacter polytrichastri RG4-7(T) isolated from the moss sample.</title>
        <authorList>
            <person name="Li Y."/>
        </authorList>
    </citation>
    <scope>NUCLEOTIDE SEQUENCE [LARGE SCALE GENOMIC DNA]</scope>
    <source>
        <strain evidence="1 2">RG4-7</strain>
    </source>
</reference>
<dbReference type="AlphaFoldDB" id="A0A1Q6A5M7"/>
<dbReference type="Proteomes" id="UP000186720">
    <property type="component" value="Unassembled WGS sequence"/>
</dbReference>